<keyword evidence="1" id="KW-0479">Metal-binding</keyword>
<dbReference type="AlphaFoldDB" id="A0A8X6HHM6"/>
<dbReference type="PANTHER" id="PTHR47331">
    <property type="entry name" value="PHD-TYPE DOMAIN-CONTAINING PROTEIN"/>
    <property type="match status" value="1"/>
</dbReference>
<evidence type="ECO:0000313" key="6">
    <source>
        <dbReference type="Proteomes" id="UP000887116"/>
    </source>
</evidence>
<evidence type="ECO:0000256" key="1">
    <source>
        <dbReference type="ARBA" id="ARBA00022723"/>
    </source>
</evidence>
<accession>A0A8X6HHM6</accession>
<dbReference type="EMBL" id="BMAO01018474">
    <property type="protein sequence ID" value="GFR23759.1"/>
    <property type="molecule type" value="Genomic_DNA"/>
</dbReference>
<evidence type="ECO:0000256" key="2">
    <source>
        <dbReference type="ARBA" id="ARBA00022771"/>
    </source>
</evidence>
<proteinExistence type="predicted"/>
<organism evidence="5 6">
    <name type="scientific">Trichonephila clavata</name>
    <name type="common">Joro spider</name>
    <name type="synonym">Nephila clavata</name>
    <dbReference type="NCBI Taxonomy" id="2740835"/>
    <lineage>
        <taxon>Eukaryota</taxon>
        <taxon>Metazoa</taxon>
        <taxon>Ecdysozoa</taxon>
        <taxon>Arthropoda</taxon>
        <taxon>Chelicerata</taxon>
        <taxon>Arachnida</taxon>
        <taxon>Araneae</taxon>
        <taxon>Araneomorphae</taxon>
        <taxon>Entelegynae</taxon>
        <taxon>Araneoidea</taxon>
        <taxon>Nephilidae</taxon>
        <taxon>Trichonephila</taxon>
    </lineage>
</organism>
<keyword evidence="6" id="KW-1185">Reference proteome</keyword>
<dbReference type="SUPFAM" id="SSF56672">
    <property type="entry name" value="DNA/RNA polymerases"/>
    <property type="match status" value="1"/>
</dbReference>
<protein>
    <recommendedName>
        <fullName evidence="4">RanBP2-type domain-containing protein</fullName>
    </recommendedName>
</protein>
<dbReference type="GO" id="GO:0071897">
    <property type="term" value="P:DNA biosynthetic process"/>
    <property type="evidence" value="ECO:0007669"/>
    <property type="project" value="UniProtKB-ARBA"/>
</dbReference>
<keyword evidence="3" id="KW-0862">Zinc</keyword>
<evidence type="ECO:0000256" key="3">
    <source>
        <dbReference type="ARBA" id="ARBA00022833"/>
    </source>
</evidence>
<feature type="domain" description="RanBP2-type" evidence="4">
    <location>
        <begin position="170"/>
        <end position="191"/>
    </location>
</feature>
<dbReference type="PROSITE" id="PS01358">
    <property type="entry name" value="ZF_RANBP2_1"/>
    <property type="match status" value="1"/>
</dbReference>
<reference evidence="5" key="1">
    <citation type="submission" date="2020-07" db="EMBL/GenBank/DDBJ databases">
        <title>Multicomponent nature underlies the extraordinary mechanical properties of spider dragline silk.</title>
        <authorList>
            <person name="Kono N."/>
            <person name="Nakamura H."/>
            <person name="Mori M."/>
            <person name="Yoshida Y."/>
            <person name="Ohtoshi R."/>
            <person name="Malay A.D."/>
            <person name="Moran D.A.P."/>
            <person name="Tomita M."/>
            <person name="Numata K."/>
            <person name="Arakawa K."/>
        </authorList>
    </citation>
    <scope>NUCLEOTIDE SEQUENCE</scope>
</reference>
<comment type="caution">
    <text evidence="5">The sequence shown here is derived from an EMBL/GenBank/DDBJ whole genome shotgun (WGS) entry which is preliminary data.</text>
</comment>
<dbReference type="InterPro" id="IPR001876">
    <property type="entry name" value="Znf_RanBP2"/>
</dbReference>
<dbReference type="PANTHER" id="PTHR47331:SF1">
    <property type="entry name" value="GAG-LIKE PROTEIN"/>
    <property type="match status" value="1"/>
</dbReference>
<dbReference type="OrthoDB" id="6510057at2759"/>
<dbReference type="InterPro" id="IPR043502">
    <property type="entry name" value="DNA/RNA_pol_sf"/>
</dbReference>
<name>A0A8X6HHM6_TRICU</name>
<evidence type="ECO:0000259" key="4">
    <source>
        <dbReference type="PROSITE" id="PS01358"/>
    </source>
</evidence>
<evidence type="ECO:0000313" key="5">
    <source>
        <dbReference type="EMBL" id="GFR23759.1"/>
    </source>
</evidence>
<sequence>MYDKIETQIRNLESLSVDTKTYANLLTSIITKLLPSDLALDFTRKTVEENWSLQALLDFLRKELLCKERAKLINSERNNRRENLNYNREISFATELLANSQKPNYHSRNVRNSKGSIAYGFNQSSPLNKHCDAGNESLCVFHKSNDHLSAVCQLDLGSKQDIVRRERRCWLCLHKSCRKNNCSSNIKCGHCNSRSHNQAFCFDYHKSVNLEKKEGSDAVVSNVAHNNSEIYLQTAAGQFIGRKGSSLIRRIIFDGGSQRMFLESKLARELNLPVVGQEMLTVHTFQSEKPTKHVYPKVRIRVKSLISNKEIVIEALETKQLSSAQISIRLRKIERLDESLVAVETIFGFCIHGSVSEDKVNDEISVNLVVSKESISDQLNQFWQLENLGIEVEEDIKDISENEILKSFESSIEYSGNRYKVGLPWKPEMKHLLDDNRSVALNRHSKLVKRFNRDKLLFKDYKKIIDDYSKENIIESVIETPKLQGSPFTFYLPHTCVKRLDKTTTKIRIVFDGSSNRENQLSLNDCLNSGVNLNPDLLELILKFRENPIAYTADIEKAFLQIELHEQDRDVA</sequence>
<keyword evidence="2" id="KW-0863">Zinc-finger</keyword>
<dbReference type="Proteomes" id="UP000887116">
    <property type="component" value="Unassembled WGS sequence"/>
</dbReference>
<dbReference type="GO" id="GO:0008270">
    <property type="term" value="F:zinc ion binding"/>
    <property type="evidence" value="ECO:0007669"/>
    <property type="project" value="UniProtKB-KW"/>
</dbReference>
<gene>
    <name evidence="5" type="primary">AVEN_31814_1</name>
    <name evidence="5" type="ORF">TNCT_89961</name>
</gene>